<dbReference type="SMART" id="SM00382">
    <property type="entry name" value="AAA"/>
    <property type="match status" value="1"/>
</dbReference>
<dbReference type="Pfam" id="PF08423">
    <property type="entry name" value="Rad51"/>
    <property type="match status" value="1"/>
</dbReference>
<comment type="function">
    <text evidence="8 9">Involved in DNA repair and in homologous recombination. Binds and assemble on single-stranded DNA to form a nucleoprotein filament. Hydrolyzes ATP in a ssDNA-dependent manner and promotes DNA strand exchange between homologous DNA molecules.</text>
</comment>
<protein>
    <recommendedName>
        <fullName evidence="2 8">DNA repair and recombination protein RadA</fullName>
    </recommendedName>
</protein>
<keyword evidence="13" id="KW-1185">Reference proteome</keyword>
<dbReference type="Gene3D" id="1.10.150.20">
    <property type="entry name" value="5' to 3' exonuclease, C-terminal subdomain"/>
    <property type="match status" value="1"/>
</dbReference>
<dbReference type="HAMAP" id="MF_00348">
    <property type="entry name" value="RadA_arch"/>
    <property type="match status" value="1"/>
</dbReference>
<dbReference type="InterPro" id="IPR010995">
    <property type="entry name" value="DNA_repair_Rad51/TF_NusA_a-hlx"/>
</dbReference>
<evidence type="ECO:0000259" key="10">
    <source>
        <dbReference type="PROSITE" id="PS50162"/>
    </source>
</evidence>
<accession>A0ABY8CH73</accession>
<evidence type="ECO:0000256" key="7">
    <source>
        <dbReference type="ARBA" id="ARBA00023172"/>
    </source>
</evidence>
<dbReference type="Pfam" id="PF14520">
    <property type="entry name" value="HHH_5"/>
    <property type="match status" value="1"/>
</dbReference>
<keyword evidence="6 8" id="KW-0238">DNA-binding</keyword>
<dbReference type="SUPFAM" id="SSF52540">
    <property type="entry name" value="P-loop containing nucleoside triphosphate hydrolases"/>
    <property type="match status" value="1"/>
</dbReference>
<evidence type="ECO:0000256" key="4">
    <source>
        <dbReference type="ARBA" id="ARBA00022763"/>
    </source>
</evidence>
<sequence length="316" mass="34509">MAEEDKDLTDLKGVGGKTAEKLQEAGLDDLMSIATLSSGELAEKADVGESSAQKIISSARRQADIGGFQTGKEKYDQRKEMKRILTNCDDLDEILGGGVETQAITEFYGEYGSAKTQLSHQLATNVQLPEGEGGLGKGAIYIDTEDTFIPDRIEQMAEANGQDPEEVLNNIHVARAFNSDHQVLLADEAQDIAQKEDIGLIIVDSLTAQFRSDYVGRGELAPRQQKLNKHMNTLLRIANSHNIAVVVTNQVMSNPDQMFGDPTKAIGGHIVAHNSAVRIYLRKGKKDKRVARLVDSPYMPEAEAVFRIEDAGIVND</sequence>
<organism evidence="12 13">
    <name type="scientific">Candidatus Nanohalococcus occultus</name>
    <dbReference type="NCBI Taxonomy" id="2978047"/>
    <lineage>
        <taxon>Archaea</taxon>
        <taxon>Candidatus Nanohalarchaeota</taxon>
        <taxon>Candidatus Nanohalarchaeota incertae sedis</taxon>
        <taxon>Candidatus Nanohalococcus</taxon>
    </lineage>
</organism>
<evidence type="ECO:0000256" key="5">
    <source>
        <dbReference type="ARBA" id="ARBA00022840"/>
    </source>
</evidence>
<dbReference type="Proteomes" id="UP001218034">
    <property type="component" value="Chromosome"/>
</dbReference>
<evidence type="ECO:0000256" key="8">
    <source>
        <dbReference type="HAMAP-Rule" id="MF_00348"/>
    </source>
</evidence>
<dbReference type="InterPro" id="IPR003583">
    <property type="entry name" value="Hlx-hairpin-Hlx_DNA-bd_motif"/>
</dbReference>
<dbReference type="Gene3D" id="3.40.50.300">
    <property type="entry name" value="P-loop containing nucleotide triphosphate hydrolases"/>
    <property type="match status" value="1"/>
</dbReference>
<keyword evidence="5 8" id="KW-0067">ATP-binding</keyword>
<dbReference type="PANTHER" id="PTHR22942">
    <property type="entry name" value="RECA/RAD51/RADA DNA STRAND-PAIRING FAMILY MEMBER"/>
    <property type="match status" value="1"/>
</dbReference>
<dbReference type="EMBL" id="CP104395">
    <property type="protein sequence ID" value="WEL19059.1"/>
    <property type="molecule type" value="Genomic_DNA"/>
</dbReference>
<dbReference type="RefSeq" id="WP_347721931.1">
    <property type="nucleotide sequence ID" value="NZ_CP104395.1"/>
</dbReference>
<dbReference type="InterPro" id="IPR020588">
    <property type="entry name" value="RecA_ATP-bd"/>
</dbReference>
<dbReference type="PANTHER" id="PTHR22942:SF30">
    <property type="entry name" value="MEIOTIC RECOMBINATION PROTEIN DMC1_LIM15 HOMOLOG"/>
    <property type="match status" value="1"/>
</dbReference>
<dbReference type="InterPro" id="IPR027417">
    <property type="entry name" value="P-loop_NTPase"/>
</dbReference>
<keyword evidence="3 8" id="KW-0547">Nucleotide-binding</keyword>
<dbReference type="InterPro" id="IPR013632">
    <property type="entry name" value="Rad51_C"/>
</dbReference>
<dbReference type="PROSITE" id="PS50162">
    <property type="entry name" value="RECA_2"/>
    <property type="match status" value="1"/>
</dbReference>
<keyword evidence="7 8" id="KW-0233">DNA recombination</keyword>
<keyword evidence="4 8" id="KW-0227">DNA damage</keyword>
<comment type="caution">
    <text evidence="8">Lacks conserved residue(s) required for the propagation of feature annotation.</text>
</comment>
<evidence type="ECO:0000256" key="2">
    <source>
        <dbReference type="ARBA" id="ARBA00018144"/>
    </source>
</evidence>
<dbReference type="PROSITE" id="PS50163">
    <property type="entry name" value="RECA_3"/>
    <property type="match status" value="1"/>
</dbReference>
<dbReference type="InterPro" id="IPR011938">
    <property type="entry name" value="DNA_recomb/repair_RadA"/>
</dbReference>
<evidence type="ECO:0000313" key="12">
    <source>
        <dbReference type="EMBL" id="WEL19059.1"/>
    </source>
</evidence>
<evidence type="ECO:0000256" key="9">
    <source>
        <dbReference type="PIRNR" id="PIRNR005856"/>
    </source>
</evidence>
<evidence type="ECO:0000256" key="3">
    <source>
        <dbReference type="ARBA" id="ARBA00022741"/>
    </source>
</evidence>
<dbReference type="InterPro" id="IPR003593">
    <property type="entry name" value="AAA+_ATPase"/>
</dbReference>
<comment type="similarity">
    <text evidence="1 8 9">Belongs to the eukaryotic RecA-like protein family.</text>
</comment>
<reference evidence="12 13" key="1">
    <citation type="submission" date="2022-09" db="EMBL/GenBank/DDBJ databases">
        <title>Xylan utilization by haloarchaea-nanohaloarchaea associations.</title>
        <authorList>
            <person name="Yakimov M."/>
        </authorList>
    </citation>
    <scope>NUCLEOTIDE SEQUENCE [LARGE SCALE GENOMIC DNA]</scope>
    <source>
        <strain evidence="12 13">SVXNc</strain>
    </source>
</reference>
<gene>
    <name evidence="12" type="primary">recA</name>
    <name evidence="8" type="synonym">radA</name>
    <name evidence="12" type="ORF">SVXNc_0027</name>
</gene>
<feature type="domain" description="RecA family profile 2" evidence="11">
    <location>
        <begin position="258"/>
        <end position="316"/>
    </location>
</feature>
<evidence type="ECO:0000256" key="1">
    <source>
        <dbReference type="ARBA" id="ARBA00008050"/>
    </source>
</evidence>
<evidence type="ECO:0000259" key="11">
    <source>
        <dbReference type="PROSITE" id="PS50163"/>
    </source>
</evidence>
<feature type="domain" description="RecA family profile 1" evidence="10">
    <location>
        <begin position="80"/>
        <end position="251"/>
    </location>
</feature>
<dbReference type="NCBIfam" id="TIGR02236">
    <property type="entry name" value="recomb_radA"/>
    <property type="match status" value="1"/>
</dbReference>
<evidence type="ECO:0000256" key="6">
    <source>
        <dbReference type="ARBA" id="ARBA00023125"/>
    </source>
</evidence>
<name>A0ABY8CH73_9ARCH</name>
<dbReference type="PIRSF" id="PIRSF005856">
    <property type="entry name" value="Rad51"/>
    <property type="match status" value="1"/>
</dbReference>
<proteinExistence type="inferred from homology"/>
<dbReference type="SMART" id="SM00278">
    <property type="entry name" value="HhH1"/>
    <property type="match status" value="2"/>
</dbReference>
<evidence type="ECO:0000313" key="13">
    <source>
        <dbReference type="Proteomes" id="UP001218034"/>
    </source>
</evidence>
<dbReference type="SUPFAM" id="SSF47794">
    <property type="entry name" value="Rad51 N-terminal domain-like"/>
    <property type="match status" value="1"/>
</dbReference>
<dbReference type="InterPro" id="IPR016467">
    <property type="entry name" value="DNA_recomb/repair_RecA-like"/>
</dbReference>
<dbReference type="InterPro" id="IPR020587">
    <property type="entry name" value="RecA_monomer-monomer_interface"/>
</dbReference>
<dbReference type="NCBIfam" id="NF003301">
    <property type="entry name" value="PRK04301.1"/>
    <property type="match status" value="1"/>
</dbReference>
<dbReference type="GeneID" id="90589462"/>